<proteinExistence type="predicted"/>
<evidence type="ECO:0000313" key="6">
    <source>
        <dbReference type="Proteomes" id="UP000239504"/>
    </source>
</evidence>
<name>A0A2S7K462_9PROT</name>
<organism evidence="5 6">
    <name type="scientific">Hyphococcus luteus</name>
    <dbReference type="NCBI Taxonomy" id="2058213"/>
    <lineage>
        <taxon>Bacteria</taxon>
        <taxon>Pseudomonadati</taxon>
        <taxon>Pseudomonadota</taxon>
        <taxon>Alphaproteobacteria</taxon>
        <taxon>Parvularculales</taxon>
        <taxon>Parvularculaceae</taxon>
        <taxon>Hyphococcus</taxon>
    </lineage>
</organism>
<keyword evidence="3" id="KW-0804">Transcription</keyword>
<dbReference type="InterPro" id="IPR002577">
    <property type="entry name" value="HTH_HxlR"/>
</dbReference>
<dbReference type="PROSITE" id="PS51118">
    <property type="entry name" value="HTH_HXLR"/>
    <property type="match status" value="1"/>
</dbReference>
<keyword evidence="1" id="KW-0805">Transcription regulation</keyword>
<reference evidence="5 6" key="1">
    <citation type="submission" date="2017-12" db="EMBL/GenBank/DDBJ databases">
        <authorList>
            <person name="Hurst M.R.H."/>
        </authorList>
    </citation>
    <scope>NUCLEOTIDE SEQUENCE [LARGE SCALE GENOMIC DNA]</scope>
    <source>
        <strain evidence="5 6">SY-3-19</strain>
    </source>
</reference>
<keyword evidence="6" id="KW-1185">Reference proteome</keyword>
<evidence type="ECO:0000259" key="4">
    <source>
        <dbReference type="PROSITE" id="PS51118"/>
    </source>
</evidence>
<dbReference type="CDD" id="cd00090">
    <property type="entry name" value="HTH_ARSR"/>
    <property type="match status" value="1"/>
</dbReference>
<accession>A0A2S7K462</accession>
<feature type="domain" description="HTH hxlR-type" evidence="4">
    <location>
        <begin position="9"/>
        <end position="105"/>
    </location>
</feature>
<evidence type="ECO:0000256" key="2">
    <source>
        <dbReference type="ARBA" id="ARBA00023125"/>
    </source>
</evidence>
<dbReference type="InterPro" id="IPR036390">
    <property type="entry name" value="WH_DNA-bd_sf"/>
</dbReference>
<dbReference type="SUPFAM" id="SSF46785">
    <property type="entry name" value="Winged helix' DNA-binding domain"/>
    <property type="match status" value="1"/>
</dbReference>
<gene>
    <name evidence="5" type="ORF">CW354_12680</name>
</gene>
<dbReference type="Proteomes" id="UP000239504">
    <property type="component" value="Unassembled WGS sequence"/>
</dbReference>
<comment type="caution">
    <text evidence="5">The sequence shown here is derived from an EMBL/GenBank/DDBJ whole genome shotgun (WGS) entry which is preliminary data.</text>
</comment>
<dbReference type="InterPro" id="IPR036388">
    <property type="entry name" value="WH-like_DNA-bd_sf"/>
</dbReference>
<dbReference type="PANTHER" id="PTHR33204">
    <property type="entry name" value="TRANSCRIPTIONAL REGULATOR, MARR FAMILY"/>
    <property type="match status" value="1"/>
</dbReference>
<dbReference type="EMBL" id="PJCH01000009">
    <property type="protein sequence ID" value="PQA87282.1"/>
    <property type="molecule type" value="Genomic_DNA"/>
</dbReference>
<dbReference type="OrthoDB" id="9782219at2"/>
<dbReference type="RefSeq" id="WP_104830469.1">
    <property type="nucleotide sequence ID" value="NZ_PJCH01000009.1"/>
</dbReference>
<dbReference type="PANTHER" id="PTHR33204:SF18">
    <property type="entry name" value="TRANSCRIPTIONAL REGULATORY PROTEIN"/>
    <property type="match status" value="1"/>
</dbReference>
<dbReference type="GO" id="GO:0003677">
    <property type="term" value="F:DNA binding"/>
    <property type="evidence" value="ECO:0007669"/>
    <property type="project" value="UniProtKB-KW"/>
</dbReference>
<dbReference type="Pfam" id="PF01638">
    <property type="entry name" value="HxlR"/>
    <property type="match status" value="1"/>
</dbReference>
<dbReference type="InterPro" id="IPR011991">
    <property type="entry name" value="ArsR-like_HTH"/>
</dbReference>
<evidence type="ECO:0000256" key="1">
    <source>
        <dbReference type="ARBA" id="ARBA00023015"/>
    </source>
</evidence>
<dbReference type="GO" id="GO:0006355">
    <property type="term" value="P:regulation of DNA-templated transcription"/>
    <property type="evidence" value="ECO:0007669"/>
    <property type="project" value="UniProtKB-ARBA"/>
</dbReference>
<sequence length="235" mass="26191">MARTYNQDCILAHALDLLGERWTLLILRELFLGPQRFGDLQAGLPGIGANLLSKRLKELEEAGLVDAVSSGDARGRYRLTDTGEALRPSVRTLMKWSILYFMERPESSPARECIYTDNLQPDSVALAIEIFAAYCPEPDNNYVAHIIIDEFPYTIYNMNGQMTVRRGADGPAVATIISDVATIMQAFRMELTLDEVKSRMKMSGDQKALGHLLRCIVHKEAHEDAETVTPLAASF</sequence>
<dbReference type="AlphaFoldDB" id="A0A2S7K462"/>
<evidence type="ECO:0000313" key="5">
    <source>
        <dbReference type="EMBL" id="PQA87282.1"/>
    </source>
</evidence>
<protein>
    <recommendedName>
        <fullName evidence="4">HTH hxlR-type domain-containing protein</fullName>
    </recommendedName>
</protein>
<evidence type="ECO:0000256" key="3">
    <source>
        <dbReference type="ARBA" id="ARBA00023163"/>
    </source>
</evidence>
<dbReference type="Gene3D" id="1.10.10.10">
    <property type="entry name" value="Winged helix-like DNA-binding domain superfamily/Winged helix DNA-binding domain"/>
    <property type="match status" value="1"/>
</dbReference>
<keyword evidence="2" id="KW-0238">DNA-binding</keyword>